<dbReference type="AlphaFoldDB" id="A0A5D4XMT5"/>
<dbReference type="InterPro" id="IPR050570">
    <property type="entry name" value="Cell_wall_metabolism_enzyme"/>
</dbReference>
<proteinExistence type="predicted"/>
<evidence type="ECO:0000313" key="4">
    <source>
        <dbReference type="Proteomes" id="UP000324973"/>
    </source>
</evidence>
<dbReference type="OrthoDB" id="7594713at2"/>
<keyword evidence="1" id="KW-0732">Signal</keyword>
<feature type="signal peptide" evidence="1">
    <location>
        <begin position="1"/>
        <end position="26"/>
    </location>
</feature>
<dbReference type="RefSeq" id="WP_149102506.1">
    <property type="nucleotide sequence ID" value="NZ_VTFT01000001.1"/>
</dbReference>
<reference evidence="3 4" key="1">
    <citation type="submission" date="2019-08" db="EMBL/GenBank/DDBJ databases">
        <title>Luteimonas viscosus sp. nov., isolated from soil of a sunflower field.</title>
        <authorList>
            <person name="Jianli Z."/>
            <person name="Ying Z."/>
        </authorList>
    </citation>
    <scope>NUCLEOTIDE SEQUENCE [LARGE SCALE GENOMIC DNA]</scope>
    <source>
        <strain evidence="3 4">XBU10</strain>
    </source>
</reference>
<evidence type="ECO:0000256" key="1">
    <source>
        <dbReference type="SAM" id="SignalP"/>
    </source>
</evidence>
<feature type="chain" id="PRO_5022677651" evidence="1">
    <location>
        <begin position="27"/>
        <end position="484"/>
    </location>
</feature>
<feature type="domain" description="M23ase beta-sheet core" evidence="2">
    <location>
        <begin position="86"/>
        <end position="177"/>
    </location>
</feature>
<dbReference type="GO" id="GO:0004222">
    <property type="term" value="F:metalloendopeptidase activity"/>
    <property type="evidence" value="ECO:0007669"/>
    <property type="project" value="TreeGrafter"/>
</dbReference>
<sequence>MNRTFLPLTGLCLGACVLLAPGHARAEDDAPATATANLAIAPMEKTAGLYRIPYADGTAVRIGRDHNTHTPKGRYDMNGSGGGTYRIVAAADGRITHIEDRYSARLSCKGLPDSEKKNNYVWIRHANGESTKYSHMTKGSSSGKAKLKVGQFVSAGTYLGDQGEVGCAGGPHLHLEAAVLRATDPITEVGGFVRDNAGSKRNRVMRVCGAPGGVFAAGQTLTARKVPGAIKPGAAEVARHGVPAGDYQCLFDQAVASGYMPEWIDGFEVGGKAYYNVVFRPKAGTWAAFHGLTGSQYQQRFDQYRRQGYRPHQVESYPAGRGVRYAVIFRKQAGPQYSAYHGLTAAQHQQRLDTLTGDGYRPRNVSVVSSGGQRRYTALYDKSDLGSWQSKSQLSAAEYQQAFNDNAKQKRQLVYLNGYTHGGQPYFSAIWSSRPTGAQRARHGLTSAQYQAEWQGATGSGLRTRAVTGYGVGNTARYAAYWSR</sequence>
<dbReference type="Gene3D" id="2.70.70.10">
    <property type="entry name" value="Glucose Permease (Domain IIA)"/>
    <property type="match status" value="1"/>
</dbReference>
<dbReference type="PANTHER" id="PTHR21666">
    <property type="entry name" value="PEPTIDASE-RELATED"/>
    <property type="match status" value="1"/>
</dbReference>
<dbReference type="InterPro" id="IPR049511">
    <property type="entry name" value="PGH-like_rpt"/>
</dbReference>
<gene>
    <name evidence="3" type="ORF">FZO89_06655</name>
</gene>
<dbReference type="InterPro" id="IPR011055">
    <property type="entry name" value="Dup_hybrid_motif"/>
</dbReference>
<organism evidence="3 4">
    <name type="scientific">Luteimonas viscosa</name>
    <dbReference type="NCBI Taxonomy" id="1132694"/>
    <lineage>
        <taxon>Bacteria</taxon>
        <taxon>Pseudomonadati</taxon>
        <taxon>Pseudomonadota</taxon>
        <taxon>Gammaproteobacteria</taxon>
        <taxon>Lysobacterales</taxon>
        <taxon>Lysobacteraceae</taxon>
        <taxon>Luteimonas</taxon>
    </lineage>
</organism>
<dbReference type="Pfam" id="PF01551">
    <property type="entry name" value="Peptidase_M23"/>
    <property type="match status" value="1"/>
</dbReference>
<dbReference type="PANTHER" id="PTHR21666:SF270">
    <property type="entry name" value="MUREIN HYDROLASE ACTIVATOR ENVC"/>
    <property type="match status" value="1"/>
</dbReference>
<name>A0A5D4XMT5_9GAMM</name>
<dbReference type="Proteomes" id="UP000324973">
    <property type="component" value="Unassembled WGS sequence"/>
</dbReference>
<dbReference type="CDD" id="cd12797">
    <property type="entry name" value="M23_peptidase"/>
    <property type="match status" value="1"/>
</dbReference>
<keyword evidence="4" id="KW-1185">Reference proteome</keyword>
<comment type="caution">
    <text evidence="3">The sequence shown here is derived from an EMBL/GenBank/DDBJ whole genome shotgun (WGS) entry which is preliminary data.</text>
</comment>
<dbReference type="SUPFAM" id="SSF51261">
    <property type="entry name" value="Duplicated hybrid motif"/>
    <property type="match status" value="1"/>
</dbReference>
<dbReference type="InterPro" id="IPR016047">
    <property type="entry name" value="M23ase_b-sheet_dom"/>
</dbReference>
<accession>A0A5D4XMT5</accession>
<evidence type="ECO:0000259" key="2">
    <source>
        <dbReference type="Pfam" id="PF01551"/>
    </source>
</evidence>
<protein>
    <submittedName>
        <fullName evidence="3">M23 family metallopeptidase</fullName>
    </submittedName>
</protein>
<dbReference type="EMBL" id="VTFT01000001">
    <property type="protein sequence ID" value="TYT25956.1"/>
    <property type="molecule type" value="Genomic_DNA"/>
</dbReference>
<evidence type="ECO:0000313" key="3">
    <source>
        <dbReference type="EMBL" id="TYT25956.1"/>
    </source>
</evidence>
<dbReference type="Pfam" id="PF17660">
    <property type="entry name" value="BTRD1"/>
    <property type="match status" value="5"/>
</dbReference>